<dbReference type="AlphaFoldDB" id="A0A5M8P545"/>
<organism evidence="1 2">
    <name type="scientific">Candidatus Ordinivivax streblomastigis</name>
    <dbReference type="NCBI Taxonomy" id="2540710"/>
    <lineage>
        <taxon>Bacteria</taxon>
        <taxon>Pseudomonadati</taxon>
        <taxon>Bacteroidota</taxon>
        <taxon>Bacteroidia</taxon>
        <taxon>Bacteroidales</taxon>
        <taxon>Candidatus Ordinivivax</taxon>
    </lineage>
</organism>
<evidence type="ECO:0000313" key="1">
    <source>
        <dbReference type="EMBL" id="KAA6303647.1"/>
    </source>
</evidence>
<sequence length="105" mass="11920">MKWFLSIIILLLTLLTPASLWSQNKKEKVVTVVSEETATPELYVANNILYIKNAPTGSKLQIITIVGNKVREIEMHASDGSYELNLPKSIYIFKLEGVVRKFVIR</sequence>
<dbReference type="EMBL" id="SNRX01000001">
    <property type="protein sequence ID" value="KAA6303647.1"/>
    <property type="molecule type" value="Genomic_DNA"/>
</dbReference>
<reference evidence="1 2" key="1">
    <citation type="submission" date="2019-03" db="EMBL/GenBank/DDBJ databases">
        <title>Single cell metagenomics reveals metabolic interactions within the superorganism composed of flagellate Streblomastix strix and complex community of Bacteroidetes bacteria on its surface.</title>
        <authorList>
            <person name="Treitli S.C."/>
            <person name="Kolisko M."/>
            <person name="Husnik F."/>
            <person name="Keeling P."/>
            <person name="Hampl V."/>
        </authorList>
    </citation>
    <scope>NUCLEOTIDE SEQUENCE [LARGE SCALE GENOMIC DNA]</scope>
    <source>
        <strain evidence="1">St1</strain>
    </source>
</reference>
<gene>
    <name evidence="1" type="ORF">EZS26_000198</name>
</gene>
<name>A0A5M8P545_9BACT</name>
<comment type="caution">
    <text evidence="1">The sequence shown here is derived from an EMBL/GenBank/DDBJ whole genome shotgun (WGS) entry which is preliminary data.</text>
</comment>
<evidence type="ECO:0000313" key="2">
    <source>
        <dbReference type="Proteomes" id="UP000324575"/>
    </source>
</evidence>
<dbReference type="Proteomes" id="UP000324575">
    <property type="component" value="Unassembled WGS sequence"/>
</dbReference>
<proteinExistence type="predicted"/>
<protein>
    <recommendedName>
        <fullName evidence="3">Secretion system C-terminal sorting domain-containing protein</fullName>
    </recommendedName>
</protein>
<evidence type="ECO:0008006" key="3">
    <source>
        <dbReference type="Google" id="ProtNLM"/>
    </source>
</evidence>
<accession>A0A5M8P545</accession>